<feature type="chain" id="PRO_5040752094" evidence="1">
    <location>
        <begin position="18"/>
        <end position="430"/>
    </location>
</feature>
<feature type="domain" description="Pyrrolo-quinoline quinone repeat" evidence="2">
    <location>
        <begin position="262"/>
        <end position="403"/>
    </location>
</feature>
<dbReference type="EMBL" id="JANRHA010000024">
    <property type="protein sequence ID" value="MDG3017114.1"/>
    <property type="molecule type" value="Genomic_DNA"/>
</dbReference>
<dbReference type="Gene3D" id="2.130.10.10">
    <property type="entry name" value="YVTN repeat-like/Quinoprotein amine dehydrogenase"/>
    <property type="match status" value="2"/>
</dbReference>
<protein>
    <submittedName>
        <fullName evidence="3">PQQ-binding-like beta-propeller repeat protein</fullName>
    </submittedName>
</protein>
<dbReference type="SUPFAM" id="SSF50998">
    <property type="entry name" value="Quinoprotein alcohol dehydrogenase-like"/>
    <property type="match status" value="1"/>
</dbReference>
<dbReference type="PANTHER" id="PTHR34512:SF30">
    <property type="entry name" value="OUTER MEMBRANE PROTEIN ASSEMBLY FACTOR BAMB"/>
    <property type="match status" value="1"/>
</dbReference>
<sequence>MRRVHRSAVTVMAAVSAALLVGGCGSEAPARMNSAGWSAAFADAHNSRSVTVEGPRAPAPIWSRPLGGVIPQSVTTGPENQVIAVARTASGCTVFSFDDEAGRKNWCNPLDFRGAISTPLVDRNDNTYFGGVGAMFSFNTFGQTRWRTPVAGTPIGMQFLPDGNLLVLTQLGQLSVLNPQTGAKIIASVELVPGTETSPGDWGLDQCQDAGPLCVAANPPAVDESNGHVYLTFWTPGSFTASLIAMSYGPQPNTDGTPVLRRLWTDDSLPGGANSAPALSADGKTVYEVDRQGGLWAVDAATGRSRWSHQLTPPVARSVSVSPDGLIIPAPAEQGPLIALRDKGGRVEVAWERKDLIAVGPASQAGGGVGYVLTRSGADGIALTTFDTGSGKTLDQKVLPGAQGFGAGVSISHDGIVLAPTRIGELFAFK</sequence>
<feature type="signal peptide" evidence="1">
    <location>
        <begin position="1"/>
        <end position="17"/>
    </location>
</feature>
<dbReference type="RefSeq" id="WP_277835798.1">
    <property type="nucleotide sequence ID" value="NZ_JAAIVF010000010.1"/>
</dbReference>
<proteinExistence type="predicted"/>
<dbReference type="Pfam" id="PF13360">
    <property type="entry name" value="PQQ_2"/>
    <property type="match status" value="1"/>
</dbReference>
<evidence type="ECO:0000313" key="4">
    <source>
        <dbReference type="Proteomes" id="UP001152755"/>
    </source>
</evidence>
<evidence type="ECO:0000256" key="1">
    <source>
        <dbReference type="SAM" id="SignalP"/>
    </source>
</evidence>
<organism evidence="3 4">
    <name type="scientific">Speluncibacter jeojiensis</name>
    <dbReference type="NCBI Taxonomy" id="2710754"/>
    <lineage>
        <taxon>Bacteria</taxon>
        <taxon>Bacillati</taxon>
        <taxon>Actinomycetota</taxon>
        <taxon>Actinomycetes</taxon>
        <taxon>Mycobacteriales</taxon>
        <taxon>Speluncibacteraceae</taxon>
        <taxon>Speluncibacter</taxon>
    </lineage>
</organism>
<evidence type="ECO:0000313" key="3">
    <source>
        <dbReference type="EMBL" id="MDG3017114.1"/>
    </source>
</evidence>
<comment type="caution">
    <text evidence="3">The sequence shown here is derived from an EMBL/GenBank/DDBJ whole genome shotgun (WGS) entry which is preliminary data.</text>
</comment>
<keyword evidence="1" id="KW-0732">Signal</keyword>
<dbReference type="InterPro" id="IPR002372">
    <property type="entry name" value="PQQ_rpt_dom"/>
</dbReference>
<dbReference type="AlphaFoldDB" id="A0A9X4M5A1"/>
<gene>
    <name evidence="3" type="ORF">NVS88_21395</name>
</gene>
<keyword evidence="4" id="KW-1185">Reference proteome</keyword>
<reference evidence="3" key="1">
    <citation type="submission" date="2022-08" db="EMBL/GenBank/DDBJ databases">
        <title>Genome analysis of Corynebacteriales strain.</title>
        <authorList>
            <person name="Lee S.D."/>
        </authorList>
    </citation>
    <scope>NUCLEOTIDE SEQUENCE</scope>
    <source>
        <strain evidence="3">D3-21</strain>
    </source>
</reference>
<dbReference type="InterPro" id="IPR011047">
    <property type="entry name" value="Quinoprotein_ADH-like_sf"/>
</dbReference>
<evidence type="ECO:0000259" key="2">
    <source>
        <dbReference type="Pfam" id="PF13360"/>
    </source>
</evidence>
<dbReference type="PANTHER" id="PTHR34512">
    <property type="entry name" value="CELL SURFACE PROTEIN"/>
    <property type="match status" value="1"/>
</dbReference>
<dbReference type="InterPro" id="IPR015943">
    <property type="entry name" value="WD40/YVTN_repeat-like_dom_sf"/>
</dbReference>
<dbReference type="Proteomes" id="UP001152755">
    <property type="component" value="Unassembled WGS sequence"/>
</dbReference>
<accession>A0A9X4M5A1</accession>
<dbReference type="PROSITE" id="PS51257">
    <property type="entry name" value="PROKAR_LIPOPROTEIN"/>
    <property type="match status" value="1"/>
</dbReference>
<name>A0A9X4M5A1_9ACTN</name>